<feature type="transmembrane region" description="Helical" evidence="12">
    <location>
        <begin position="166"/>
        <end position="190"/>
    </location>
</feature>
<evidence type="ECO:0000313" key="14">
    <source>
        <dbReference type="Proteomes" id="UP001556196"/>
    </source>
</evidence>
<evidence type="ECO:0000256" key="7">
    <source>
        <dbReference type="ARBA" id="ARBA00022723"/>
    </source>
</evidence>
<comment type="subcellular location">
    <subcellularLocation>
        <location evidence="1">Cell membrane</location>
        <topology evidence="1">Multi-pass membrane protein</topology>
    </subcellularLocation>
</comment>
<keyword evidence="11 12" id="KW-0472">Membrane</keyword>
<feature type="transmembrane region" description="Helical" evidence="12">
    <location>
        <begin position="345"/>
        <end position="367"/>
    </location>
</feature>
<dbReference type="PANTHER" id="PTHR43141">
    <property type="entry name" value="CYTOCHROME BD2 SUBUNIT II"/>
    <property type="match status" value="1"/>
</dbReference>
<protein>
    <submittedName>
        <fullName evidence="13">Cytochrome d ubiquinol oxidase subunit II</fullName>
    </submittedName>
</protein>
<sequence length="383" mass="41530">MIDFLFDYATLRVIWWVLLGVLLIAFAVTDGFDMGVGALLPFVAKTDIERRVAINTVGPVWEGNQVWFILGGGAIFAAWPALYAVSFSGFYLAMFLVLFALILRPVAFKYRSKRDSARWRENWDWALFIGGAVPALIFGVAVGNTLQGVPFHFTDDLRPIYEGNLFGLLNPAAIFCGLVSVAMLVMHGAAWLAFKADGVVADRAAAIGPKAALASACLFAIGGLLVYAGFLGGYDVTSPIVWDGPSNPLHKVVVEQGDAWLGNFRDEPWLWLVPLLGVVCPLLAAIGFKARKAGLTFLASKLAIVCIIATVGVAMFPIILPSSTNPSHSLAVFDASSSRLTLRNMLFATVIFLPLILAYTAWVYHVLWGKVSEKDVRDAGHAY</sequence>
<dbReference type="Pfam" id="PF02322">
    <property type="entry name" value="Cyt_bd_oxida_II"/>
    <property type="match status" value="1"/>
</dbReference>
<feature type="transmembrane region" description="Helical" evidence="12">
    <location>
        <begin position="302"/>
        <end position="320"/>
    </location>
</feature>
<comment type="caution">
    <text evidence="13">The sequence shown here is derived from an EMBL/GenBank/DDBJ whole genome shotgun (WGS) entry which is preliminary data.</text>
</comment>
<organism evidence="13 14">
    <name type="scientific">Mesorhizobium marinum</name>
    <dbReference type="NCBI Taxonomy" id="3228790"/>
    <lineage>
        <taxon>Bacteria</taxon>
        <taxon>Pseudomonadati</taxon>
        <taxon>Pseudomonadota</taxon>
        <taxon>Alphaproteobacteria</taxon>
        <taxon>Hyphomicrobiales</taxon>
        <taxon>Phyllobacteriaceae</taxon>
        <taxon>Mesorhizobium</taxon>
    </lineage>
</organism>
<dbReference type="EMBL" id="JBFOCI010000001">
    <property type="protein sequence ID" value="MEW9804735.1"/>
    <property type="molecule type" value="Genomic_DNA"/>
</dbReference>
<dbReference type="RefSeq" id="WP_367721786.1">
    <property type="nucleotide sequence ID" value="NZ_JBFOCI010000001.1"/>
</dbReference>
<evidence type="ECO:0000256" key="11">
    <source>
        <dbReference type="ARBA" id="ARBA00023136"/>
    </source>
</evidence>
<keyword evidence="7" id="KW-0479">Metal-binding</keyword>
<name>A0ABV3QUI4_9HYPH</name>
<keyword evidence="3" id="KW-0813">Transport</keyword>
<evidence type="ECO:0000313" key="13">
    <source>
        <dbReference type="EMBL" id="MEW9804735.1"/>
    </source>
</evidence>
<keyword evidence="9 12" id="KW-1133">Transmembrane helix</keyword>
<feature type="transmembrane region" description="Helical" evidence="12">
    <location>
        <begin position="13"/>
        <end position="44"/>
    </location>
</feature>
<evidence type="ECO:0000256" key="5">
    <source>
        <dbReference type="ARBA" id="ARBA00022617"/>
    </source>
</evidence>
<comment type="similarity">
    <text evidence="2">Belongs to the cytochrome ubiquinol oxidase subunit 2 family.</text>
</comment>
<dbReference type="InterPro" id="IPR003317">
    <property type="entry name" value="Cyt-d_oxidase_su2"/>
</dbReference>
<feature type="transmembrane region" description="Helical" evidence="12">
    <location>
        <begin position="269"/>
        <end position="290"/>
    </location>
</feature>
<keyword evidence="6 12" id="KW-0812">Transmembrane</keyword>
<evidence type="ECO:0000256" key="8">
    <source>
        <dbReference type="ARBA" id="ARBA00022982"/>
    </source>
</evidence>
<evidence type="ECO:0000256" key="3">
    <source>
        <dbReference type="ARBA" id="ARBA00022448"/>
    </source>
</evidence>
<dbReference type="NCBIfam" id="TIGR00203">
    <property type="entry name" value="cydB"/>
    <property type="match status" value="1"/>
</dbReference>
<keyword evidence="10" id="KW-0408">Iron</keyword>
<keyword evidence="5" id="KW-0349">Heme</keyword>
<gene>
    <name evidence="13" type="primary">cydB</name>
    <name evidence="13" type="ORF">ABUE31_01895</name>
</gene>
<feature type="transmembrane region" description="Helical" evidence="12">
    <location>
        <begin position="211"/>
        <end position="230"/>
    </location>
</feature>
<feature type="transmembrane region" description="Helical" evidence="12">
    <location>
        <begin position="89"/>
        <end position="107"/>
    </location>
</feature>
<evidence type="ECO:0000256" key="12">
    <source>
        <dbReference type="SAM" id="Phobius"/>
    </source>
</evidence>
<keyword evidence="4" id="KW-1003">Cell membrane</keyword>
<reference evidence="13 14" key="1">
    <citation type="submission" date="2024-06" db="EMBL/GenBank/DDBJ databases">
        <authorList>
            <person name="Tuo L."/>
        </authorList>
    </citation>
    <scope>NUCLEOTIDE SEQUENCE [LARGE SCALE GENOMIC DNA]</scope>
    <source>
        <strain evidence="13 14">ZMM04-5</strain>
    </source>
</reference>
<proteinExistence type="inferred from homology"/>
<evidence type="ECO:0000256" key="1">
    <source>
        <dbReference type="ARBA" id="ARBA00004651"/>
    </source>
</evidence>
<dbReference type="PANTHER" id="PTHR43141:SF5">
    <property type="entry name" value="CYTOCHROME BD-I UBIQUINOL OXIDASE SUBUNIT 2"/>
    <property type="match status" value="1"/>
</dbReference>
<accession>A0ABV3QUI4</accession>
<evidence type="ECO:0000256" key="10">
    <source>
        <dbReference type="ARBA" id="ARBA00023004"/>
    </source>
</evidence>
<evidence type="ECO:0000256" key="4">
    <source>
        <dbReference type="ARBA" id="ARBA00022475"/>
    </source>
</evidence>
<keyword evidence="8" id="KW-0249">Electron transport</keyword>
<evidence type="ECO:0000256" key="2">
    <source>
        <dbReference type="ARBA" id="ARBA00007543"/>
    </source>
</evidence>
<dbReference type="PIRSF" id="PIRSF000267">
    <property type="entry name" value="Cyt_oxidse_sub2"/>
    <property type="match status" value="1"/>
</dbReference>
<evidence type="ECO:0000256" key="9">
    <source>
        <dbReference type="ARBA" id="ARBA00022989"/>
    </source>
</evidence>
<evidence type="ECO:0000256" key="6">
    <source>
        <dbReference type="ARBA" id="ARBA00022692"/>
    </source>
</evidence>
<feature type="transmembrane region" description="Helical" evidence="12">
    <location>
        <begin position="127"/>
        <end position="146"/>
    </location>
</feature>
<keyword evidence="14" id="KW-1185">Reference proteome</keyword>
<dbReference type="Proteomes" id="UP001556196">
    <property type="component" value="Unassembled WGS sequence"/>
</dbReference>